<comment type="caution">
    <text evidence="4">The sequence shown here is derived from an EMBL/GenBank/DDBJ whole genome shotgun (WGS) entry which is preliminary data.</text>
</comment>
<dbReference type="Proteomes" id="UP000181790">
    <property type="component" value="Unassembled WGS sequence"/>
</dbReference>
<dbReference type="PANTHER" id="PTHR43658">
    <property type="entry name" value="SHORT-CHAIN DEHYDROGENASE/REDUCTASE"/>
    <property type="match status" value="1"/>
</dbReference>
<gene>
    <name evidence="4" type="ORF">BLX24_05885</name>
</gene>
<evidence type="ECO:0000256" key="3">
    <source>
        <dbReference type="RuleBase" id="RU000363"/>
    </source>
</evidence>
<dbReference type="EMBL" id="MORL01000002">
    <property type="protein sequence ID" value="OIN60355.1"/>
    <property type="molecule type" value="Genomic_DNA"/>
</dbReference>
<proteinExistence type="inferred from homology"/>
<protein>
    <submittedName>
        <fullName evidence="4">3-hydroxyacyl-CoA dehydrogenase</fullName>
    </submittedName>
</protein>
<accession>A0A1S2VQ57</accession>
<sequence>MHFIEKTALVTGGASGLGEATVRLFHEQGANVVIVDLNETRGTALAAELGERARFARTNVADEADVQAAVDLAVNTFGGVHIAVNCAGVAEARKTIGKVEGVYGPHSLAAFERTIKINLIGSFNVIRLAAFAMEKNAPNDDGERGVLINTASVAAYDGQIGQAAYSASKGGIVGMTLPIARDLAKSGIRVMTIAPGLFETPLLAGLPEEARISLGQQVPFPSRLGRPQEYAMLAKAIVENPMLNGEVIRLDGAIRMAPK</sequence>
<dbReference type="PRINTS" id="PR00080">
    <property type="entry name" value="SDRFAMILY"/>
</dbReference>
<keyword evidence="2" id="KW-0560">Oxidoreductase</keyword>
<evidence type="ECO:0000256" key="2">
    <source>
        <dbReference type="ARBA" id="ARBA00023002"/>
    </source>
</evidence>
<evidence type="ECO:0000313" key="4">
    <source>
        <dbReference type="EMBL" id="OIN60355.1"/>
    </source>
</evidence>
<keyword evidence="5" id="KW-1185">Reference proteome</keyword>
<dbReference type="OrthoDB" id="9788235at2"/>
<comment type="similarity">
    <text evidence="1 3">Belongs to the short-chain dehydrogenases/reductases (SDR) family.</text>
</comment>
<evidence type="ECO:0000313" key="5">
    <source>
        <dbReference type="Proteomes" id="UP000181790"/>
    </source>
</evidence>
<dbReference type="PANTHER" id="PTHR43658:SF8">
    <property type="entry name" value="17-BETA-HYDROXYSTEROID DEHYDROGENASE 14-RELATED"/>
    <property type="match status" value="1"/>
</dbReference>
<dbReference type="SUPFAM" id="SSF51735">
    <property type="entry name" value="NAD(P)-binding Rossmann-fold domains"/>
    <property type="match status" value="1"/>
</dbReference>
<dbReference type="InterPro" id="IPR002347">
    <property type="entry name" value="SDR_fam"/>
</dbReference>
<dbReference type="InterPro" id="IPR020904">
    <property type="entry name" value="Sc_DH/Rdtase_CS"/>
</dbReference>
<dbReference type="Gene3D" id="3.40.50.720">
    <property type="entry name" value="NAD(P)-binding Rossmann-like Domain"/>
    <property type="match status" value="1"/>
</dbReference>
<organism evidence="4 5">
    <name type="scientific">Arsenicibacter rosenii</name>
    <dbReference type="NCBI Taxonomy" id="1750698"/>
    <lineage>
        <taxon>Bacteria</taxon>
        <taxon>Pseudomonadati</taxon>
        <taxon>Bacteroidota</taxon>
        <taxon>Cytophagia</taxon>
        <taxon>Cytophagales</taxon>
        <taxon>Spirosomataceae</taxon>
        <taxon>Arsenicibacter</taxon>
    </lineage>
</organism>
<evidence type="ECO:0000256" key="1">
    <source>
        <dbReference type="ARBA" id="ARBA00006484"/>
    </source>
</evidence>
<dbReference type="GO" id="GO:0016491">
    <property type="term" value="F:oxidoreductase activity"/>
    <property type="evidence" value="ECO:0007669"/>
    <property type="project" value="UniProtKB-KW"/>
</dbReference>
<dbReference type="CDD" id="cd05371">
    <property type="entry name" value="HSD10-like_SDR_c"/>
    <property type="match status" value="1"/>
</dbReference>
<dbReference type="InterPro" id="IPR036291">
    <property type="entry name" value="NAD(P)-bd_dom_sf"/>
</dbReference>
<dbReference type="RefSeq" id="WP_071502148.1">
    <property type="nucleotide sequence ID" value="NZ_MORL01000002.1"/>
</dbReference>
<dbReference type="AlphaFoldDB" id="A0A1S2VQ57"/>
<name>A0A1S2VQ57_9BACT</name>
<dbReference type="FunFam" id="3.40.50.720:FF:000215">
    <property type="entry name" value="3-hydroxyacyl-CoA dehydrogenase type-2"/>
    <property type="match status" value="1"/>
</dbReference>
<dbReference type="PROSITE" id="PS00061">
    <property type="entry name" value="ADH_SHORT"/>
    <property type="match status" value="1"/>
</dbReference>
<reference evidence="4 5" key="1">
    <citation type="submission" date="2016-10" db="EMBL/GenBank/DDBJ databases">
        <title>Arsenicibacter rosenii gen. nov., sp. nov., an efficient arsenic-methylating bacterium isolated from an arsenic-contaminated paddy soil.</title>
        <authorList>
            <person name="Huang K."/>
        </authorList>
    </citation>
    <scope>NUCLEOTIDE SEQUENCE [LARGE SCALE GENOMIC DNA]</scope>
    <source>
        <strain evidence="4 5">SM-1</strain>
    </source>
</reference>
<dbReference type="Pfam" id="PF00106">
    <property type="entry name" value="adh_short"/>
    <property type="match status" value="1"/>
</dbReference>
<dbReference type="PRINTS" id="PR00081">
    <property type="entry name" value="GDHRDH"/>
</dbReference>